<proteinExistence type="inferred from homology"/>
<dbReference type="Gene3D" id="1.10.150.170">
    <property type="entry name" value="Putative methyltransferase TM0872, insert domain"/>
    <property type="match status" value="1"/>
</dbReference>
<dbReference type="InterPro" id="IPR023397">
    <property type="entry name" value="SAM-dep_MeTrfase_MraW_recog"/>
</dbReference>
<dbReference type="InterPro" id="IPR029063">
    <property type="entry name" value="SAM-dependent_MTases_sf"/>
</dbReference>
<accession>A0A2T0VEE6</accession>
<keyword evidence="8" id="KW-1185">Reference proteome</keyword>
<dbReference type="GO" id="GO:0071424">
    <property type="term" value="F:rRNA (cytosine-N4-)-methyltransferase activity"/>
    <property type="evidence" value="ECO:0007669"/>
    <property type="project" value="UniProtKB-UniRule"/>
</dbReference>
<dbReference type="PIRSF" id="PIRSF004486">
    <property type="entry name" value="MraW"/>
    <property type="match status" value="1"/>
</dbReference>
<evidence type="ECO:0000256" key="3">
    <source>
        <dbReference type="ARBA" id="ARBA00022603"/>
    </source>
</evidence>
<dbReference type="EC" id="2.1.1.199" evidence="6"/>
<dbReference type="HAMAP" id="MF_01007">
    <property type="entry name" value="16SrRNA_methyltr_H"/>
    <property type="match status" value="1"/>
</dbReference>
<comment type="catalytic activity">
    <reaction evidence="6">
        <text>cytidine(1402) in 16S rRNA + S-adenosyl-L-methionine = N(4)-methylcytidine(1402) in 16S rRNA + S-adenosyl-L-homocysteine + H(+)</text>
        <dbReference type="Rhea" id="RHEA:42928"/>
        <dbReference type="Rhea" id="RHEA-COMP:10286"/>
        <dbReference type="Rhea" id="RHEA-COMP:10287"/>
        <dbReference type="ChEBI" id="CHEBI:15378"/>
        <dbReference type="ChEBI" id="CHEBI:57856"/>
        <dbReference type="ChEBI" id="CHEBI:59789"/>
        <dbReference type="ChEBI" id="CHEBI:74506"/>
        <dbReference type="ChEBI" id="CHEBI:82748"/>
        <dbReference type="EC" id="2.1.1.199"/>
    </reaction>
</comment>
<dbReference type="SUPFAM" id="SSF81799">
    <property type="entry name" value="Putative methyltransferase TM0872, insert domain"/>
    <property type="match status" value="1"/>
</dbReference>
<keyword evidence="3 6" id="KW-0489">Methyltransferase</keyword>
<dbReference type="GO" id="GO:0005737">
    <property type="term" value="C:cytoplasm"/>
    <property type="evidence" value="ECO:0007669"/>
    <property type="project" value="UniProtKB-SubCell"/>
</dbReference>
<sequence>MDGDQRLGVAPTVMVDTSSLHTPVFLERTIELLAPAISHPGAVVVDATLGMGGHAEALLTRFPGITLVGLDRDTEALRLAGERLAPFGDRVRLVHTVYDQIQQALKSLAITTVSGILFDLGVSSLQLDRVERGFSYSKDAPLDMRMDATSPLTAEVILAEYSESELRRIFYEFGEEKLSPRYARKIVQARETERFTRSAQLVDLIIAATPAAVQRSGHPAKRVFQALRIEVNQELSVLSRAIPAALDSLEVGGRMVVLSYQSLEDRIVKRVLAPRSTSTAPAGLPVELPEHRPEFRLLVRGAEQASEDERIANPRATPVRLRAVERLRTTE</sequence>
<evidence type="ECO:0000256" key="4">
    <source>
        <dbReference type="ARBA" id="ARBA00022679"/>
    </source>
</evidence>
<comment type="subcellular location">
    <subcellularLocation>
        <location evidence="6">Cytoplasm</location>
    </subcellularLocation>
</comment>
<evidence type="ECO:0000313" key="7">
    <source>
        <dbReference type="EMBL" id="PRY68534.1"/>
    </source>
</evidence>
<keyword evidence="5 6" id="KW-0949">S-adenosyl-L-methionine</keyword>
<evidence type="ECO:0000256" key="6">
    <source>
        <dbReference type="HAMAP-Rule" id="MF_01007"/>
    </source>
</evidence>
<keyword evidence="6" id="KW-0963">Cytoplasm</keyword>
<feature type="binding site" evidence="6">
    <location>
        <position position="98"/>
    </location>
    <ligand>
        <name>S-adenosyl-L-methionine</name>
        <dbReference type="ChEBI" id="CHEBI:59789"/>
    </ligand>
</feature>
<dbReference type="Proteomes" id="UP000237983">
    <property type="component" value="Unassembled WGS sequence"/>
</dbReference>
<dbReference type="SUPFAM" id="SSF53335">
    <property type="entry name" value="S-adenosyl-L-methionine-dependent methyltransferases"/>
    <property type="match status" value="1"/>
</dbReference>
<comment type="caution">
    <text evidence="7">The sequence shown here is derived from an EMBL/GenBank/DDBJ whole genome shotgun (WGS) entry which is preliminary data.</text>
</comment>
<feature type="binding site" evidence="6">
    <location>
        <position position="126"/>
    </location>
    <ligand>
        <name>S-adenosyl-L-methionine</name>
        <dbReference type="ChEBI" id="CHEBI:59789"/>
    </ligand>
</feature>
<protein>
    <recommendedName>
        <fullName evidence="6">Ribosomal RNA small subunit methyltransferase H</fullName>
        <ecNumber evidence="6">2.1.1.199</ecNumber>
    </recommendedName>
    <alternativeName>
        <fullName evidence="6">16S rRNA m(4)C1402 methyltransferase</fullName>
    </alternativeName>
    <alternativeName>
        <fullName evidence="6">rRNA (cytosine-N(4)-)-methyltransferase RsmH</fullName>
    </alternativeName>
</protein>
<dbReference type="GO" id="GO:0070475">
    <property type="term" value="P:rRNA base methylation"/>
    <property type="evidence" value="ECO:0007669"/>
    <property type="project" value="UniProtKB-UniRule"/>
</dbReference>
<organism evidence="7 8">
    <name type="scientific">Glaciihabitans tibetensis</name>
    <dbReference type="NCBI Taxonomy" id="1266600"/>
    <lineage>
        <taxon>Bacteria</taxon>
        <taxon>Bacillati</taxon>
        <taxon>Actinomycetota</taxon>
        <taxon>Actinomycetes</taxon>
        <taxon>Micrococcales</taxon>
        <taxon>Microbacteriaceae</taxon>
        <taxon>Glaciihabitans</taxon>
    </lineage>
</organism>
<name>A0A2T0VEE6_9MICO</name>
<keyword evidence="2 6" id="KW-0698">rRNA processing</keyword>
<dbReference type="PANTHER" id="PTHR11265:SF0">
    <property type="entry name" value="12S RRNA N4-METHYLCYTIDINE METHYLTRANSFERASE"/>
    <property type="match status" value="1"/>
</dbReference>
<dbReference type="InterPro" id="IPR002903">
    <property type="entry name" value="RsmH"/>
</dbReference>
<dbReference type="PANTHER" id="PTHR11265">
    <property type="entry name" value="S-ADENOSYL-METHYLTRANSFERASE MRAW"/>
    <property type="match status" value="1"/>
</dbReference>
<evidence type="ECO:0000256" key="5">
    <source>
        <dbReference type="ARBA" id="ARBA00022691"/>
    </source>
</evidence>
<comment type="function">
    <text evidence="6">Specifically methylates the N4 position of cytidine in position 1402 (C1402) of 16S rRNA.</text>
</comment>
<evidence type="ECO:0000256" key="1">
    <source>
        <dbReference type="ARBA" id="ARBA00010396"/>
    </source>
</evidence>
<evidence type="ECO:0000256" key="2">
    <source>
        <dbReference type="ARBA" id="ARBA00022552"/>
    </source>
</evidence>
<dbReference type="Gene3D" id="3.40.50.150">
    <property type="entry name" value="Vaccinia Virus protein VP39"/>
    <property type="match status" value="1"/>
</dbReference>
<feature type="binding site" evidence="6">
    <location>
        <begin position="52"/>
        <end position="54"/>
    </location>
    <ligand>
        <name>S-adenosyl-L-methionine</name>
        <dbReference type="ChEBI" id="CHEBI:59789"/>
    </ligand>
</feature>
<dbReference type="AlphaFoldDB" id="A0A2T0VEE6"/>
<dbReference type="EMBL" id="PVTL01000004">
    <property type="protein sequence ID" value="PRY68534.1"/>
    <property type="molecule type" value="Genomic_DNA"/>
</dbReference>
<reference evidence="7 8" key="1">
    <citation type="submission" date="2018-03" db="EMBL/GenBank/DDBJ databases">
        <title>Genomic Encyclopedia of Type Strains, Phase III (KMG-III): the genomes of soil and plant-associated and newly described type strains.</title>
        <authorList>
            <person name="Whitman W."/>
        </authorList>
    </citation>
    <scope>NUCLEOTIDE SEQUENCE [LARGE SCALE GENOMIC DNA]</scope>
    <source>
        <strain evidence="7 8">CGMCC 1.12484</strain>
    </source>
</reference>
<feature type="binding site" evidence="6">
    <location>
        <position position="71"/>
    </location>
    <ligand>
        <name>S-adenosyl-L-methionine</name>
        <dbReference type="ChEBI" id="CHEBI:59789"/>
    </ligand>
</feature>
<comment type="similarity">
    <text evidence="1 6">Belongs to the methyltransferase superfamily. RsmH family.</text>
</comment>
<feature type="binding site" evidence="6">
    <location>
        <position position="119"/>
    </location>
    <ligand>
        <name>S-adenosyl-L-methionine</name>
        <dbReference type="ChEBI" id="CHEBI:59789"/>
    </ligand>
</feature>
<dbReference type="NCBIfam" id="TIGR00006">
    <property type="entry name" value="16S rRNA (cytosine(1402)-N(4))-methyltransferase RsmH"/>
    <property type="match status" value="1"/>
</dbReference>
<evidence type="ECO:0000313" key="8">
    <source>
        <dbReference type="Proteomes" id="UP000237983"/>
    </source>
</evidence>
<keyword evidence="4 6" id="KW-0808">Transferase</keyword>
<dbReference type="Pfam" id="PF01795">
    <property type="entry name" value="Methyltransf_5"/>
    <property type="match status" value="1"/>
</dbReference>
<gene>
    <name evidence="6" type="primary">rsmH</name>
    <name evidence="7" type="ORF">B0I08_104236</name>
</gene>